<protein>
    <recommendedName>
        <fullName evidence="6">FAD-binding PCMH-type domain-containing protein</fullName>
    </recommendedName>
</protein>
<name>A0A0D0B3V3_9AGAR</name>
<keyword evidence="3" id="KW-0274">FAD</keyword>
<dbReference type="InterPro" id="IPR050416">
    <property type="entry name" value="FAD-linked_Oxidoreductase"/>
</dbReference>
<dbReference type="GO" id="GO:0071949">
    <property type="term" value="F:FAD binding"/>
    <property type="evidence" value="ECO:0007669"/>
    <property type="project" value="InterPro"/>
</dbReference>
<dbReference type="GO" id="GO:0016491">
    <property type="term" value="F:oxidoreductase activity"/>
    <property type="evidence" value="ECO:0007669"/>
    <property type="project" value="UniProtKB-KW"/>
</dbReference>
<feature type="signal peptide" evidence="5">
    <location>
        <begin position="1"/>
        <end position="21"/>
    </location>
</feature>
<dbReference type="InterPro" id="IPR036318">
    <property type="entry name" value="FAD-bd_PCMH-like_sf"/>
</dbReference>
<dbReference type="PANTHER" id="PTHR42973:SF13">
    <property type="entry name" value="FAD-BINDING PCMH-TYPE DOMAIN-CONTAINING PROTEIN"/>
    <property type="match status" value="1"/>
</dbReference>
<dbReference type="EMBL" id="KN834788">
    <property type="protein sequence ID" value="KIK57945.1"/>
    <property type="molecule type" value="Genomic_DNA"/>
</dbReference>
<dbReference type="PROSITE" id="PS51387">
    <property type="entry name" value="FAD_PCMH"/>
    <property type="match status" value="1"/>
</dbReference>
<gene>
    <name evidence="7" type="ORF">GYMLUDRAFT_246598</name>
</gene>
<evidence type="ECO:0000259" key="6">
    <source>
        <dbReference type="PROSITE" id="PS51387"/>
    </source>
</evidence>
<evidence type="ECO:0000313" key="7">
    <source>
        <dbReference type="EMBL" id="KIK57945.1"/>
    </source>
</evidence>
<dbReference type="Pfam" id="PF08031">
    <property type="entry name" value="BBE"/>
    <property type="match status" value="1"/>
</dbReference>
<dbReference type="Pfam" id="PF01565">
    <property type="entry name" value="FAD_binding_4"/>
    <property type="match status" value="1"/>
</dbReference>
<dbReference type="HOGENOM" id="CLU_018354_1_0_1"/>
<keyword evidence="2" id="KW-0285">Flavoprotein</keyword>
<dbReference type="SUPFAM" id="SSF56176">
    <property type="entry name" value="FAD-binding/transporter-associated domain-like"/>
    <property type="match status" value="1"/>
</dbReference>
<keyword evidence="8" id="KW-1185">Reference proteome</keyword>
<evidence type="ECO:0000313" key="8">
    <source>
        <dbReference type="Proteomes" id="UP000053593"/>
    </source>
</evidence>
<keyword evidence="5" id="KW-0732">Signal</keyword>
<keyword evidence="4" id="KW-0560">Oxidoreductase</keyword>
<organism evidence="7 8">
    <name type="scientific">Collybiopsis luxurians FD-317 M1</name>
    <dbReference type="NCBI Taxonomy" id="944289"/>
    <lineage>
        <taxon>Eukaryota</taxon>
        <taxon>Fungi</taxon>
        <taxon>Dikarya</taxon>
        <taxon>Basidiomycota</taxon>
        <taxon>Agaricomycotina</taxon>
        <taxon>Agaricomycetes</taxon>
        <taxon>Agaricomycetidae</taxon>
        <taxon>Agaricales</taxon>
        <taxon>Marasmiineae</taxon>
        <taxon>Omphalotaceae</taxon>
        <taxon>Collybiopsis</taxon>
        <taxon>Collybiopsis luxurians</taxon>
    </lineage>
</organism>
<sequence>MRLGSALSAIFLAVAAQSSAAQNICVQIGATIGITAVFLPETLQYTSDVSQWLASSAALAKYSVRPKTVEVATVLELLGKTNTPFAVKGGGHTSNPGFSSTGGIQISLDNFSGVVYDKSSGTVTIGASLVWDEVYLALEQYGVTVLGGRYPSVSVAGLLLGGGYSWKTNQFCLGSDSIVAWEIAFPNGTVANVTDANDPDLAFALRGGGNNFGIVTSFVMKVYPQTKVWGGALVVTQDNLTQSGPTLTRGGTRALFSNWNKLHTSRILDHQYPKALILITFGSVGLAVTDVVKQPKVIFDQFLAINALSKDISTRSLVSMVESGLVVNYGAFTQGTWDPIPTPSYSIQFMNALVNQTSGQYSSHVRLSPSFPPLLLQVPPKPQLPPSIDDKMIAARNSSTDTLRSVLSAETGGAATGVSYSNYAAGTTTVQQLYGSNLDRLMRIKARVDPKNVMGQAGGFKILPAQ</sequence>
<evidence type="ECO:0000256" key="3">
    <source>
        <dbReference type="ARBA" id="ARBA00022827"/>
    </source>
</evidence>
<dbReference type="InterPro" id="IPR016166">
    <property type="entry name" value="FAD-bd_PCMH"/>
</dbReference>
<dbReference type="OrthoDB" id="2151789at2759"/>
<dbReference type="Gene3D" id="3.30.465.10">
    <property type="match status" value="2"/>
</dbReference>
<evidence type="ECO:0000256" key="1">
    <source>
        <dbReference type="ARBA" id="ARBA00005466"/>
    </source>
</evidence>
<dbReference type="InterPro" id="IPR016169">
    <property type="entry name" value="FAD-bd_PCMH_sub2"/>
</dbReference>
<reference evidence="7 8" key="1">
    <citation type="submission" date="2014-04" db="EMBL/GenBank/DDBJ databases">
        <title>Evolutionary Origins and Diversification of the Mycorrhizal Mutualists.</title>
        <authorList>
            <consortium name="DOE Joint Genome Institute"/>
            <consortium name="Mycorrhizal Genomics Consortium"/>
            <person name="Kohler A."/>
            <person name="Kuo A."/>
            <person name="Nagy L.G."/>
            <person name="Floudas D."/>
            <person name="Copeland A."/>
            <person name="Barry K.W."/>
            <person name="Cichocki N."/>
            <person name="Veneault-Fourrey C."/>
            <person name="LaButti K."/>
            <person name="Lindquist E.A."/>
            <person name="Lipzen A."/>
            <person name="Lundell T."/>
            <person name="Morin E."/>
            <person name="Murat C."/>
            <person name="Riley R."/>
            <person name="Ohm R."/>
            <person name="Sun H."/>
            <person name="Tunlid A."/>
            <person name="Henrissat B."/>
            <person name="Grigoriev I.V."/>
            <person name="Hibbett D.S."/>
            <person name="Martin F."/>
        </authorList>
    </citation>
    <scope>NUCLEOTIDE SEQUENCE [LARGE SCALE GENOMIC DNA]</scope>
    <source>
        <strain evidence="7 8">FD-317 M1</strain>
    </source>
</reference>
<proteinExistence type="inferred from homology"/>
<feature type="domain" description="FAD-binding PCMH-type" evidence="6">
    <location>
        <begin position="54"/>
        <end position="225"/>
    </location>
</feature>
<accession>A0A0D0B3V3</accession>
<dbReference type="Gene3D" id="3.40.462.20">
    <property type="match status" value="1"/>
</dbReference>
<comment type="similarity">
    <text evidence="1">Belongs to the oxygen-dependent FAD-linked oxidoreductase family.</text>
</comment>
<feature type="chain" id="PRO_5002207829" description="FAD-binding PCMH-type domain-containing protein" evidence="5">
    <location>
        <begin position="22"/>
        <end position="466"/>
    </location>
</feature>
<dbReference type="InterPro" id="IPR012951">
    <property type="entry name" value="BBE"/>
</dbReference>
<dbReference type="AlphaFoldDB" id="A0A0D0B3V3"/>
<evidence type="ECO:0000256" key="2">
    <source>
        <dbReference type="ARBA" id="ARBA00022630"/>
    </source>
</evidence>
<evidence type="ECO:0000256" key="5">
    <source>
        <dbReference type="SAM" id="SignalP"/>
    </source>
</evidence>
<dbReference type="InterPro" id="IPR006094">
    <property type="entry name" value="Oxid_FAD_bind_N"/>
</dbReference>
<evidence type="ECO:0000256" key="4">
    <source>
        <dbReference type="ARBA" id="ARBA00023002"/>
    </source>
</evidence>
<dbReference type="PANTHER" id="PTHR42973">
    <property type="entry name" value="BINDING OXIDOREDUCTASE, PUTATIVE (AFU_ORTHOLOGUE AFUA_1G17690)-RELATED"/>
    <property type="match status" value="1"/>
</dbReference>
<dbReference type="Proteomes" id="UP000053593">
    <property type="component" value="Unassembled WGS sequence"/>
</dbReference>